<dbReference type="PANTHER" id="PTHR48094">
    <property type="entry name" value="PROTEIN/NUCLEIC ACID DEGLYCASE DJ-1-RELATED"/>
    <property type="match status" value="1"/>
</dbReference>
<evidence type="ECO:0000313" key="3">
    <source>
        <dbReference type="Proteomes" id="UP000266723"/>
    </source>
</evidence>
<evidence type="ECO:0000259" key="1">
    <source>
        <dbReference type="Pfam" id="PF01965"/>
    </source>
</evidence>
<feature type="domain" description="DJ-1/PfpI" evidence="1">
    <location>
        <begin position="50"/>
        <end position="118"/>
    </location>
</feature>
<accession>A0ABQ7D9E5</accession>
<protein>
    <recommendedName>
        <fullName evidence="1">DJ-1/PfpI domain-containing protein</fullName>
    </recommendedName>
</protein>
<dbReference type="Gene3D" id="3.40.50.880">
    <property type="match status" value="1"/>
</dbReference>
<dbReference type="InterPro" id="IPR029062">
    <property type="entry name" value="Class_I_gatase-like"/>
</dbReference>
<proteinExistence type="predicted"/>
<dbReference type="SUPFAM" id="SSF52317">
    <property type="entry name" value="Class I glutamine amidotransferase-like"/>
    <property type="match status" value="1"/>
</dbReference>
<dbReference type="EMBL" id="QGKV02000759">
    <property type="protein sequence ID" value="KAF3567709.1"/>
    <property type="molecule type" value="Genomic_DNA"/>
</dbReference>
<organism evidence="2 3">
    <name type="scientific">Brassica cretica</name>
    <name type="common">Mustard</name>
    <dbReference type="NCBI Taxonomy" id="69181"/>
    <lineage>
        <taxon>Eukaryota</taxon>
        <taxon>Viridiplantae</taxon>
        <taxon>Streptophyta</taxon>
        <taxon>Embryophyta</taxon>
        <taxon>Tracheophyta</taxon>
        <taxon>Spermatophyta</taxon>
        <taxon>Magnoliopsida</taxon>
        <taxon>eudicotyledons</taxon>
        <taxon>Gunneridae</taxon>
        <taxon>Pentapetalae</taxon>
        <taxon>rosids</taxon>
        <taxon>malvids</taxon>
        <taxon>Brassicales</taxon>
        <taxon>Brassicaceae</taxon>
        <taxon>Brassiceae</taxon>
        <taxon>Brassica</taxon>
    </lineage>
</organism>
<gene>
    <name evidence="2" type="ORF">DY000_02014805</name>
</gene>
<dbReference type="InterPro" id="IPR050325">
    <property type="entry name" value="Prot/Nucl_acid_deglycase"/>
</dbReference>
<reference evidence="2 3" key="1">
    <citation type="journal article" date="2020" name="BMC Genomics">
        <title>Intraspecific diversification of the crop wild relative Brassica cretica Lam. using demographic model selection.</title>
        <authorList>
            <person name="Kioukis A."/>
            <person name="Michalopoulou V.A."/>
            <person name="Briers L."/>
            <person name="Pirintsos S."/>
            <person name="Studholme D.J."/>
            <person name="Pavlidis P."/>
            <person name="Sarris P.F."/>
        </authorList>
    </citation>
    <scope>NUCLEOTIDE SEQUENCE [LARGE SCALE GENOMIC DNA]</scope>
    <source>
        <strain evidence="3">cv. PFS-1207/04</strain>
    </source>
</reference>
<evidence type="ECO:0000313" key="2">
    <source>
        <dbReference type="EMBL" id="KAF3567709.1"/>
    </source>
</evidence>
<sequence length="140" mass="15206">MAASSWCHSYFSVTPLFSSNLPHFSYPRRTSLLVNRRSFSISATMASPTKKVLIPVAHGTEPFEAVVMIDVLRRGGADVTVASVENQVGVDACHGIKMVADTLLSDITDSVFDLIMLPIVLPLFRVRGLKDLPEITSSNG</sequence>
<name>A0ABQ7D9E5_BRACR</name>
<dbReference type="PANTHER" id="PTHR48094:SF12">
    <property type="entry name" value="PARKINSON DISEASE PROTEIN 7 HOMOLOG"/>
    <property type="match status" value="1"/>
</dbReference>
<comment type="caution">
    <text evidence="2">The sequence shown here is derived from an EMBL/GenBank/DDBJ whole genome shotgun (WGS) entry which is preliminary data.</text>
</comment>
<dbReference type="Proteomes" id="UP000266723">
    <property type="component" value="Unassembled WGS sequence"/>
</dbReference>
<dbReference type="Pfam" id="PF01965">
    <property type="entry name" value="DJ-1_PfpI"/>
    <property type="match status" value="1"/>
</dbReference>
<dbReference type="InterPro" id="IPR002818">
    <property type="entry name" value="DJ-1/PfpI"/>
</dbReference>
<keyword evidence="3" id="KW-1185">Reference proteome</keyword>